<feature type="region of interest" description="Disordered" evidence="1">
    <location>
        <begin position="1"/>
        <end position="30"/>
    </location>
</feature>
<feature type="non-terminal residue" evidence="2">
    <location>
        <position position="91"/>
    </location>
</feature>
<protein>
    <submittedName>
        <fullName evidence="2">Uncharacterized protein</fullName>
    </submittedName>
</protein>
<dbReference type="Proteomes" id="UP000037773">
    <property type="component" value="Unassembled WGS sequence"/>
</dbReference>
<reference evidence="2 3" key="1">
    <citation type="submission" date="2015-07" db="EMBL/GenBank/DDBJ databases">
        <authorList>
            <person name="Noorani M."/>
        </authorList>
    </citation>
    <scope>NUCLEOTIDE SEQUENCE [LARGE SCALE GENOMIC DNA]</scope>
    <source>
        <strain evidence="2 3">NRRL B-24567</strain>
    </source>
</reference>
<name>A0A0M8QR80_9ACTN</name>
<organism evidence="2 3">
    <name type="scientific">Streptomyces caelestis</name>
    <dbReference type="NCBI Taxonomy" id="36816"/>
    <lineage>
        <taxon>Bacteria</taxon>
        <taxon>Bacillati</taxon>
        <taxon>Actinomycetota</taxon>
        <taxon>Actinomycetes</taxon>
        <taxon>Kitasatosporales</taxon>
        <taxon>Streptomycetaceae</taxon>
        <taxon>Streptomyces</taxon>
    </lineage>
</organism>
<dbReference type="EMBL" id="LGCN01000131">
    <property type="protein sequence ID" value="KOT39885.1"/>
    <property type="molecule type" value="Genomic_DNA"/>
</dbReference>
<accession>A0A0M8QR80</accession>
<proteinExistence type="predicted"/>
<evidence type="ECO:0000313" key="2">
    <source>
        <dbReference type="EMBL" id="KOT39885.1"/>
    </source>
</evidence>
<evidence type="ECO:0000313" key="3">
    <source>
        <dbReference type="Proteomes" id="UP000037773"/>
    </source>
</evidence>
<comment type="caution">
    <text evidence="2">The sequence shown here is derived from an EMBL/GenBank/DDBJ whole genome shotgun (WGS) entry which is preliminary data.</text>
</comment>
<keyword evidence="3" id="KW-1185">Reference proteome</keyword>
<evidence type="ECO:0000256" key="1">
    <source>
        <dbReference type="SAM" id="MobiDB-lite"/>
    </source>
</evidence>
<gene>
    <name evidence="2" type="ORF">ADK41_12975</name>
</gene>
<dbReference type="AlphaFoldDB" id="A0A0M8QR80"/>
<sequence length="91" mass="9682">MGLSSAGGEDASGAVGASDPGGAGSDARRELEKAIDDLTSKLGSLDALLQEIGADPQDEKAIREEEWDSVSPEVLDAIYEKREEYRDAPRF</sequence>